<proteinExistence type="predicted"/>
<dbReference type="Proteomes" id="UP001300383">
    <property type="component" value="Unassembled WGS sequence"/>
</dbReference>
<evidence type="ECO:0000313" key="1">
    <source>
        <dbReference type="EMBL" id="MDI9243488.1"/>
    </source>
</evidence>
<reference evidence="1 2" key="1">
    <citation type="submission" date="2023-05" db="EMBL/GenBank/DDBJ databases">
        <title>[ruminococcus] sp. nov., isolated from a pig farm feces dump.</title>
        <authorList>
            <person name="Chang Y.-H."/>
        </authorList>
    </citation>
    <scope>NUCLEOTIDE SEQUENCE [LARGE SCALE GENOMIC DNA]</scope>
    <source>
        <strain evidence="1 2">YH-rum2234</strain>
    </source>
</reference>
<accession>A0AAP4BDP0</accession>
<keyword evidence="2" id="KW-1185">Reference proteome</keyword>
<dbReference type="EMBL" id="JASGBQ010000036">
    <property type="protein sequence ID" value="MDI9243488.1"/>
    <property type="molecule type" value="Genomic_DNA"/>
</dbReference>
<evidence type="ECO:0000313" key="2">
    <source>
        <dbReference type="Proteomes" id="UP001300383"/>
    </source>
</evidence>
<dbReference type="AlphaFoldDB" id="A0AAP4BDP0"/>
<dbReference type="RefSeq" id="WP_276918021.1">
    <property type="nucleotide sequence ID" value="NZ_JASGBQ010000036.1"/>
</dbReference>
<name>A0AAP4BDP0_9FIRM</name>
<gene>
    <name evidence="1" type="ORF">QJ036_13640</name>
</gene>
<comment type="caution">
    <text evidence="1">The sequence shown here is derived from an EMBL/GenBank/DDBJ whole genome shotgun (WGS) entry which is preliminary data.</text>
</comment>
<organism evidence="1 2">
    <name type="scientific">Fusibacillus kribbianus</name>
    <dbReference type="NCBI Taxonomy" id="3044208"/>
    <lineage>
        <taxon>Bacteria</taxon>
        <taxon>Bacillati</taxon>
        <taxon>Bacillota</taxon>
        <taxon>Clostridia</taxon>
        <taxon>Lachnospirales</taxon>
        <taxon>Lachnospiraceae</taxon>
        <taxon>Fusibacillus</taxon>
    </lineage>
</organism>
<protein>
    <submittedName>
        <fullName evidence="1">Uncharacterized protein</fullName>
    </submittedName>
</protein>
<sequence length="562" mass="62847">MKKQLLKIISILIVLLLVPTGCSKESILPSTDETPDKPGNILTLDKALEAILPEEEANPYAKPGFVRAITVGENSYLYDFKGKRVIILENTAEGFMNTNREDIVYLKNDGNLYFSDSDLTAPKLIDSNLSDFTNNAFIGDCFYYTASATASTVRSLNQYNFVEGVHETLLEAYQGETRNLCRVETDTEVQFYSVATETGEFRQLGAFPKDQLGLDATCTFTYFDADTDFRIWVYDSRTGCTALTYEDGELSCLAQNSFNQDERHGIGLTLLSGDTGVIIFERGEIENGGRVFYRRQNQEIITVQQPDCYFLPRATWYGETADGCYLIGADRYAGYDQDIDATLYLYWLGNDGILQRIDEISRPVEMDTGRGGLTFQQMELLDEHTLLYFDGNSYPHLATLDKGTVTEDRLLLEETVREYEAVPYYGGTCVLFTTENYNEYFLHNADAPLVYVGMVINLGGVSTDGEYIYLVTEAGNLYAFSKSEILSYADERTGLSAAYGQDNAIASYVEPDSLTSGIFGGLLDPKSIIFETFDMPEENGVYFYDGTSAELIGTIPKKSLNF</sequence>